<name>A0AAU7QBQ3_9GAMM</name>
<keyword evidence="7" id="KW-0843">Virulence</keyword>
<evidence type="ECO:0000256" key="10">
    <source>
        <dbReference type="ARBA" id="ARBA00044984"/>
    </source>
</evidence>
<organism evidence="16">
    <name type="scientific">Acerihabitans sp. KWT182</name>
    <dbReference type="NCBI Taxonomy" id="3157919"/>
    <lineage>
        <taxon>Bacteria</taxon>
        <taxon>Pseudomonadati</taxon>
        <taxon>Pseudomonadota</taxon>
        <taxon>Gammaproteobacteria</taxon>
        <taxon>Enterobacterales</taxon>
        <taxon>Pectobacteriaceae</taxon>
        <taxon>Acerihabitans</taxon>
    </lineage>
</organism>
<dbReference type="InterPro" id="IPR038765">
    <property type="entry name" value="Papain-like_cys_pep_sf"/>
</dbReference>
<proteinExistence type="inferred from homology"/>
<evidence type="ECO:0000256" key="4">
    <source>
        <dbReference type="ARBA" id="ARBA00022670"/>
    </source>
</evidence>
<accession>A0AAU7QBQ3</accession>
<comment type="subcellular location">
    <subcellularLocation>
        <location evidence="1">Host cytoplasm</location>
    </subcellularLocation>
    <subcellularLocation>
        <location evidence="2">Secreted</location>
    </subcellularLocation>
</comment>
<keyword evidence="3" id="KW-0964">Secreted</keyword>
<feature type="domain" description="SseL-like C-terminal" evidence="14">
    <location>
        <begin position="154"/>
        <end position="358"/>
    </location>
</feature>
<dbReference type="EMBL" id="CP157947">
    <property type="protein sequence ID" value="XBS70670.1"/>
    <property type="molecule type" value="Genomic_DNA"/>
</dbReference>
<dbReference type="GO" id="GO:0005576">
    <property type="term" value="C:extracellular region"/>
    <property type="evidence" value="ECO:0007669"/>
    <property type="project" value="UniProtKB-SubCell"/>
</dbReference>
<keyword evidence="8" id="KW-1035">Host cytoplasm</keyword>
<gene>
    <name evidence="16" type="ORF">ABK905_05855</name>
</gene>
<dbReference type="GO" id="GO:0008234">
    <property type="term" value="F:cysteine-type peptidase activity"/>
    <property type="evidence" value="ECO:0007669"/>
    <property type="project" value="UniProtKB-KW"/>
</dbReference>
<keyword evidence="6" id="KW-0788">Thiol protease</keyword>
<keyword evidence="4" id="KW-0645">Protease</keyword>
<evidence type="ECO:0000256" key="3">
    <source>
        <dbReference type="ARBA" id="ARBA00022525"/>
    </source>
</evidence>
<evidence type="ECO:0000256" key="8">
    <source>
        <dbReference type="ARBA" id="ARBA00023200"/>
    </source>
</evidence>
<evidence type="ECO:0000313" key="16">
    <source>
        <dbReference type="EMBL" id="XBS70670.1"/>
    </source>
</evidence>
<evidence type="ECO:0000256" key="2">
    <source>
        <dbReference type="ARBA" id="ARBA00004613"/>
    </source>
</evidence>
<evidence type="ECO:0000259" key="14">
    <source>
        <dbReference type="Pfam" id="PF22102"/>
    </source>
</evidence>
<dbReference type="GO" id="GO:0030430">
    <property type="term" value="C:host cell cytoplasm"/>
    <property type="evidence" value="ECO:0007669"/>
    <property type="project" value="UniProtKB-SubCell"/>
</dbReference>
<evidence type="ECO:0000256" key="6">
    <source>
        <dbReference type="ARBA" id="ARBA00022807"/>
    </source>
</evidence>
<evidence type="ECO:0000256" key="13">
    <source>
        <dbReference type="ARBA" id="ARBA00045015"/>
    </source>
</evidence>
<dbReference type="SUPFAM" id="SSF54001">
    <property type="entry name" value="Cysteine proteinases"/>
    <property type="match status" value="1"/>
</dbReference>
<dbReference type="InterPro" id="IPR054329">
    <property type="entry name" value="ElaD/SseL-like_N"/>
</dbReference>
<dbReference type="GO" id="GO:0006508">
    <property type="term" value="P:proteolysis"/>
    <property type="evidence" value="ECO:0007669"/>
    <property type="project" value="UniProtKB-KW"/>
</dbReference>
<dbReference type="InterPro" id="IPR054328">
    <property type="entry name" value="SseL-like_C"/>
</dbReference>
<evidence type="ECO:0000256" key="9">
    <source>
        <dbReference type="ARBA" id="ARBA00044952"/>
    </source>
</evidence>
<keyword evidence="5" id="KW-0378">Hydrolase</keyword>
<comment type="similarity">
    <text evidence="9">Belongs to the peptidase C79 family.</text>
</comment>
<dbReference type="Pfam" id="PF22103">
    <property type="entry name" value="ElaD_SseL-like_N"/>
    <property type="match status" value="1"/>
</dbReference>
<evidence type="ECO:0000256" key="5">
    <source>
        <dbReference type="ARBA" id="ARBA00022801"/>
    </source>
</evidence>
<reference evidence="16" key="1">
    <citation type="submission" date="2024-06" db="EMBL/GenBank/DDBJ databases">
        <authorList>
            <person name="Coelho C."/>
            <person name="Bento M."/>
            <person name="Garcia E."/>
            <person name="Camelo A."/>
            <person name="Brandao I."/>
            <person name="Espirito Santo C."/>
            <person name="Trovao J."/>
            <person name="Verissimo A."/>
            <person name="Costa J."/>
            <person name="Tiago I."/>
        </authorList>
    </citation>
    <scope>NUCLEOTIDE SEQUENCE</scope>
    <source>
        <strain evidence="16">KWT182</strain>
    </source>
</reference>
<evidence type="ECO:0000256" key="11">
    <source>
        <dbReference type="ARBA" id="ARBA00044996"/>
    </source>
</evidence>
<evidence type="ECO:0000256" key="7">
    <source>
        <dbReference type="ARBA" id="ARBA00023026"/>
    </source>
</evidence>
<dbReference type="AlphaFoldDB" id="A0AAU7QBQ3"/>
<evidence type="ECO:0000256" key="1">
    <source>
        <dbReference type="ARBA" id="ARBA00004192"/>
    </source>
</evidence>
<protein>
    <recommendedName>
        <fullName evidence="10">Deubiquitinase SseL</fullName>
    </recommendedName>
    <alternativeName>
        <fullName evidence="12">Deubiquitinating enzyme</fullName>
    </alternativeName>
    <alternativeName>
        <fullName evidence="11">Deubiquitinating protease</fullName>
    </alternativeName>
    <alternativeName>
        <fullName evidence="13">Salmonella secreted effector L</fullName>
    </alternativeName>
</protein>
<evidence type="ECO:0000256" key="12">
    <source>
        <dbReference type="ARBA" id="ARBA00045004"/>
    </source>
</evidence>
<sequence>MLLPSESNNDRSFSSDPSAKLSPFLCELKDRARNNEAPSIEYLFTQACEASSAGKEAEQFLFDLYSGKETGDAQLRRQLGQDSLRLFTLVQQRNHNTQRESTDIWELPTKLLLMAAFEAENGSPQQAEVFDRLRAATPFLSYVGEVNEFLPTTALSTGRFISSSEIDAFSQQLPVDNTRRFYPATGVSEEETAANRHDNVMLSLKFPGAAARHAAFDGVISSDGAPASSPVAGFIPLVFRQHWILFGWFSNKEGQKEAIVMDSQHYLNESEKKYLQNLALRCGVQERQEVTFFDNDLQQHAPNACGLLVAKAMESLAGNDDWRPEMSGFKEILKNFTEQFAAGDIEQQRLFNQHGRAELYAALAQSIDKRDD</sequence>
<dbReference type="Pfam" id="PF22102">
    <property type="entry name" value="ElaD-SseL-like_C"/>
    <property type="match status" value="1"/>
</dbReference>
<evidence type="ECO:0000259" key="15">
    <source>
        <dbReference type="Pfam" id="PF22103"/>
    </source>
</evidence>
<feature type="domain" description="ElaD/SseL-like N-terminal" evidence="15">
    <location>
        <begin position="25"/>
        <end position="115"/>
    </location>
</feature>